<keyword evidence="1" id="KW-0812">Transmembrane</keyword>
<feature type="transmembrane region" description="Helical" evidence="1">
    <location>
        <begin position="50"/>
        <end position="67"/>
    </location>
</feature>
<dbReference type="RefSeq" id="WP_196203447.1">
    <property type="nucleotide sequence ID" value="NZ_JADPUN010000212.1"/>
</dbReference>
<comment type="caution">
    <text evidence="2">The sequence shown here is derived from an EMBL/GenBank/DDBJ whole genome shotgun (WGS) entry which is preliminary data.</text>
</comment>
<keyword evidence="1" id="KW-1133">Transmembrane helix</keyword>
<gene>
    <name evidence="2" type="ORF">I0C86_23495</name>
</gene>
<reference evidence="2 3" key="1">
    <citation type="submission" date="2020-11" db="EMBL/GenBank/DDBJ databases">
        <title>A novel isolate from a Black sea contaminated sediment with potential to produce alkanes: Plantactinospora alkalitolerans sp. nov.</title>
        <authorList>
            <person name="Carro L."/>
            <person name="Veyisoglu A."/>
            <person name="Guven K."/>
            <person name="Schumann P."/>
            <person name="Klenk H.-P."/>
            <person name="Sahin N."/>
        </authorList>
    </citation>
    <scope>NUCLEOTIDE SEQUENCE [LARGE SCALE GENOMIC DNA]</scope>
    <source>
        <strain evidence="2 3">S1510</strain>
    </source>
</reference>
<keyword evidence="1" id="KW-0472">Membrane</keyword>
<organism evidence="2 3">
    <name type="scientific">Plantactinospora alkalitolerans</name>
    <dbReference type="NCBI Taxonomy" id="2789879"/>
    <lineage>
        <taxon>Bacteria</taxon>
        <taxon>Bacillati</taxon>
        <taxon>Actinomycetota</taxon>
        <taxon>Actinomycetes</taxon>
        <taxon>Micromonosporales</taxon>
        <taxon>Micromonosporaceae</taxon>
        <taxon>Plantactinospora</taxon>
    </lineage>
</organism>
<evidence type="ECO:0000313" key="2">
    <source>
        <dbReference type="EMBL" id="MBF9131905.1"/>
    </source>
</evidence>
<feature type="transmembrane region" description="Helical" evidence="1">
    <location>
        <begin position="105"/>
        <end position="123"/>
    </location>
</feature>
<feature type="transmembrane region" description="Helical" evidence="1">
    <location>
        <begin position="79"/>
        <end position="99"/>
    </location>
</feature>
<evidence type="ECO:0000313" key="3">
    <source>
        <dbReference type="Proteomes" id="UP000638560"/>
    </source>
</evidence>
<dbReference type="EMBL" id="JADPUN010000212">
    <property type="protein sequence ID" value="MBF9131905.1"/>
    <property type="molecule type" value="Genomic_DNA"/>
</dbReference>
<dbReference type="Proteomes" id="UP000638560">
    <property type="component" value="Unassembled WGS sequence"/>
</dbReference>
<sequence length="153" mass="15996">MPTIQIRSGRHPFQTTLLVATFACGIAQLIVDARPRSVTTSMPILVQNVWEWGLVVVGIVGLLGTTWRGRLSTGLGIELGAMVVLGTTTGMYAFALFAVSGKAALTAGTFIAAIAVASGWRAVEILSDLRDLAGPARPAAAGQPPVRIERDPS</sequence>
<keyword evidence="3" id="KW-1185">Reference proteome</keyword>
<proteinExistence type="predicted"/>
<dbReference type="PROSITE" id="PS51257">
    <property type="entry name" value="PROKAR_LIPOPROTEIN"/>
    <property type="match status" value="1"/>
</dbReference>
<evidence type="ECO:0000256" key="1">
    <source>
        <dbReference type="SAM" id="Phobius"/>
    </source>
</evidence>
<feature type="transmembrane region" description="Helical" evidence="1">
    <location>
        <begin position="12"/>
        <end position="30"/>
    </location>
</feature>
<protein>
    <submittedName>
        <fullName evidence="2">Uncharacterized protein</fullName>
    </submittedName>
</protein>
<accession>A0ABS0H0D3</accession>
<name>A0ABS0H0D3_9ACTN</name>